<keyword evidence="3" id="KW-1185">Reference proteome</keyword>
<sequence>MPASLFRDARPRWRSAITTALLVMITIMIVRDILVRRWAGPTPPASDVVRPSR</sequence>
<dbReference type="AlphaFoldDB" id="A0A7Y4H6M8"/>
<comment type="caution">
    <text evidence="2">The sequence shown here is derived from an EMBL/GenBank/DDBJ whole genome shotgun (WGS) entry which is preliminary data.</text>
</comment>
<keyword evidence="1" id="KW-0472">Membrane</keyword>
<dbReference type="RefSeq" id="WP_171711531.1">
    <property type="nucleotide sequence ID" value="NZ_JAAVLW010000006.1"/>
</dbReference>
<feature type="transmembrane region" description="Helical" evidence="1">
    <location>
        <begin position="12"/>
        <end position="30"/>
    </location>
</feature>
<name>A0A7Y4H6M8_9BRAD</name>
<protein>
    <submittedName>
        <fullName evidence="2">Uncharacterized protein</fullName>
    </submittedName>
</protein>
<dbReference type="Proteomes" id="UP000528734">
    <property type="component" value="Unassembled WGS sequence"/>
</dbReference>
<evidence type="ECO:0000313" key="2">
    <source>
        <dbReference type="EMBL" id="NOJ48651.1"/>
    </source>
</evidence>
<evidence type="ECO:0000313" key="3">
    <source>
        <dbReference type="Proteomes" id="UP000528734"/>
    </source>
</evidence>
<accession>A0A7Y4H6M8</accession>
<gene>
    <name evidence="2" type="ORF">HCN50_20740</name>
</gene>
<keyword evidence="1" id="KW-0812">Transmembrane</keyword>
<keyword evidence="1" id="KW-1133">Transmembrane helix</keyword>
<dbReference type="EMBL" id="JAAVLW010000006">
    <property type="protein sequence ID" value="NOJ48651.1"/>
    <property type="molecule type" value="Genomic_DNA"/>
</dbReference>
<organism evidence="2 3">
    <name type="scientific">Bradyrhizobium archetypum</name>
    <dbReference type="NCBI Taxonomy" id="2721160"/>
    <lineage>
        <taxon>Bacteria</taxon>
        <taxon>Pseudomonadati</taxon>
        <taxon>Pseudomonadota</taxon>
        <taxon>Alphaproteobacteria</taxon>
        <taxon>Hyphomicrobiales</taxon>
        <taxon>Nitrobacteraceae</taxon>
        <taxon>Bradyrhizobium</taxon>
    </lineage>
</organism>
<evidence type="ECO:0000256" key="1">
    <source>
        <dbReference type="SAM" id="Phobius"/>
    </source>
</evidence>
<proteinExistence type="predicted"/>
<reference evidence="2 3" key="1">
    <citation type="submission" date="2020-03" db="EMBL/GenBank/DDBJ databases">
        <title>Bradyrhizobium diversity isolated from nodules of Muelleranthus trifoliolatus.</title>
        <authorList>
            <person name="Klepa M."/>
            <person name="Helene L."/>
            <person name="Hungria M."/>
        </authorList>
    </citation>
    <scope>NUCLEOTIDE SEQUENCE [LARGE SCALE GENOMIC DNA]</scope>
    <source>
        <strain evidence="2 3">WSM 1744</strain>
    </source>
</reference>